<proteinExistence type="inferred from homology"/>
<keyword evidence="5" id="KW-1003">Cell membrane</keyword>
<dbReference type="Proteomes" id="UP000424490">
    <property type="component" value="Chromosome"/>
</dbReference>
<evidence type="ECO:0000256" key="3">
    <source>
        <dbReference type="ARBA" id="ARBA00005417"/>
    </source>
</evidence>
<reference evidence="17 18" key="1">
    <citation type="submission" date="2019-11" db="EMBL/GenBank/DDBJ databases">
        <title>FDA dAtabase for Regulatory Grade micrObial Sequences (FDA-ARGOS): Supporting development and validation of Infectious Disease Dx tests.</title>
        <authorList>
            <person name="Stonesifer R."/>
            <person name="Tallon L."/>
            <person name="Sadzewicz L."/>
            <person name="Vavikolanu K."/>
            <person name="Mehta A."/>
            <person name="Aluvathingal J."/>
            <person name="Nadendla S."/>
            <person name="Myers T."/>
            <person name="Yan Y."/>
            <person name="Sichtig H."/>
        </authorList>
    </citation>
    <scope>NUCLEOTIDE SEQUENCE [LARGE SCALE GENOMIC DNA]</scope>
    <source>
        <strain evidence="17 18">FDAARGOS_732</strain>
    </source>
</reference>
<gene>
    <name evidence="17" type="ORF">FOC40_09660</name>
</gene>
<dbReference type="CDD" id="cd03257">
    <property type="entry name" value="ABC_NikE_OppD_transporters"/>
    <property type="match status" value="1"/>
</dbReference>
<dbReference type="GO" id="GO:0016887">
    <property type="term" value="F:ATP hydrolysis activity"/>
    <property type="evidence" value="ECO:0007669"/>
    <property type="project" value="InterPro"/>
</dbReference>
<keyword evidence="12 13" id="KW-0472">Membrane</keyword>
<dbReference type="FunFam" id="3.40.50.300:FF:000016">
    <property type="entry name" value="Oligopeptide ABC transporter ATP-binding component"/>
    <property type="match status" value="1"/>
</dbReference>
<feature type="domain" description="ABC transmembrane type-1" evidence="16">
    <location>
        <begin position="85"/>
        <end position="288"/>
    </location>
</feature>
<dbReference type="InterPro" id="IPR050388">
    <property type="entry name" value="ABC_Ni/Peptide_Import"/>
</dbReference>
<dbReference type="InterPro" id="IPR000515">
    <property type="entry name" value="MetI-like"/>
</dbReference>
<dbReference type="SMART" id="SM00382">
    <property type="entry name" value="AAA"/>
    <property type="match status" value="1"/>
</dbReference>
<dbReference type="GO" id="GO:0005524">
    <property type="term" value="F:ATP binding"/>
    <property type="evidence" value="ECO:0007669"/>
    <property type="project" value="UniProtKB-KW"/>
</dbReference>
<dbReference type="AlphaFoldDB" id="A0A857ACA7"/>
<dbReference type="SUPFAM" id="SSF161098">
    <property type="entry name" value="MetI-like"/>
    <property type="match status" value="1"/>
</dbReference>
<evidence type="ECO:0000313" key="18">
    <source>
        <dbReference type="Proteomes" id="UP000424490"/>
    </source>
</evidence>
<evidence type="ECO:0000256" key="5">
    <source>
        <dbReference type="ARBA" id="ARBA00022475"/>
    </source>
</evidence>
<dbReference type="RefSeq" id="WP_003793794.1">
    <property type="nucleotide sequence ID" value="NZ_CP046315.1"/>
</dbReference>
<dbReference type="PROSITE" id="PS50893">
    <property type="entry name" value="ABC_TRANSPORTER_2"/>
    <property type="match status" value="1"/>
</dbReference>
<keyword evidence="10" id="KW-1278">Translocase</keyword>
<dbReference type="InterPro" id="IPR003439">
    <property type="entry name" value="ABC_transporter-like_ATP-bd"/>
</dbReference>
<dbReference type="Pfam" id="PF00528">
    <property type="entry name" value="BPD_transp_1"/>
    <property type="match status" value="1"/>
</dbReference>
<evidence type="ECO:0000256" key="2">
    <source>
        <dbReference type="ARBA" id="ARBA00004202"/>
    </source>
</evidence>
<dbReference type="PROSITE" id="PS50928">
    <property type="entry name" value="ABC_TM1"/>
    <property type="match status" value="1"/>
</dbReference>
<dbReference type="InterPro" id="IPR013563">
    <property type="entry name" value="Oligopep_ABC_C"/>
</dbReference>
<evidence type="ECO:0000256" key="10">
    <source>
        <dbReference type="ARBA" id="ARBA00022967"/>
    </source>
</evidence>
<comment type="similarity">
    <text evidence="13">Belongs to the binding-protein-dependent transport system permease family.</text>
</comment>
<dbReference type="GO" id="GO:0015833">
    <property type="term" value="P:peptide transport"/>
    <property type="evidence" value="ECO:0007669"/>
    <property type="project" value="InterPro"/>
</dbReference>
<evidence type="ECO:0000256" key="8">
    <source>
        <dbReference type="ARBA" id="ARBA00022741"/>
    </source>
</evidence>
<feature type="region of interest" description="Disordered" evidence="14">
    <location>
        <begin position="663"/>
        <end position="682"/>
    </location>
</feature>
<dbReference type="InterPro" id="IPR003593">
    <property type="entry name" value="AAA+_ATPase"/>
</dbReference>
<dbReference type="Pfam" id="PF00005">
    <property type="entry name" value="ABC_tran"/>
    <property type="match status" value="1"/>
</dbReference>
<evidence type="ECO:0000256" key="9">
    <source>
        <dbReference type="ARBA" id="ARBA00022840"/>
    </source>
</evidence>
<dbReference type="CDD" id="cd06261">
    <property type="entry name" value="TM_PBP2"/>
    <property type="match status" value="1"/>
</dbReference>
<evidence type="ECO:0000256" key="4">
    <source>
        <dbReference type="ARBA" id="ARBA00022448"/>
    </source>
</evidence>
<dbReference type="PROSITE" id="PS00211">
    <property type="entry name" value="ABC_TRANSPORTER_1"/>
    <property type="match status" value="1"/>
</dbReference>
<evidence type="ECO:0000259" key="15">
    <source>
        <dbReference type="PROSITE" id="PS50893"/>
    </source>
</evidence>
<feature type="transmembrane region" description="Helical" evidence="13">
    <location>
        <begin position="124"/>
        <end position="145"/>
    </location>
</feature>
<dbReference type="NCBIfam" id="TIGR01727">
    <property type="entry name" value="oligo_HPY"/>
    <property type="match status" value="1"/>
</dbReference>
<feature type="transmembrane region" description="Helical" evidence="13">
    <location>
        <begin position="89"/>
        <end position="112"/>
    </location>
</feature>
<organism evidence="17 18">
    <name type="scientific">Schaalia odontolytica</name>
    <dbReference type="NCBI Taxonomy" id="1660"/>
    <lineage>
        <taxon>Bacteria</taxon>
        <taxon>Bacillati</taxon>
        <taxon>Actinomycetota</taxon>
        <taxon>Actinomycetes</taxon>
        <taxon>Actinomycetales</taxon>
        <taxon>Actinomycetaceae</taxon>
        <taxon>Schaalia</taxon>
    </lineage>
</organism>
<evidence type="ECO:0000256" key="12">
    <source>
        <dbReference type="ARBA" id="ARBA00023136"/>
    </source>
</evidence>
<evidence type="ECO:0000256" key="11">
    <source>
        <dbReference type="ARBA" id="ARBA00022989"/>
    </source>
</evidence>
<sequence length="682" mass="73857">MNQKEKLGKVTAKGARFSRISAMSTGSKIAMGLLVLIVLVSILAPQVSPYGPDDIFDKWSAPSGEHLFGTDHVGRDIFARVLFGGRYSLMIGLCSTLIALFFGAIIGSIAAVVRKSFSEAIMRVMDIVMAVPGIAMAAVSVLVFGRTLSKSGNTFGLVIVIICSIAFVYIPQLSRIVRANVMAAYGEDYVRAVIVSGARAPWILTKHVMRNTAAPVLVFATVLVADAIILEASLTFIGSGLQATTVATWGNVLSEASSNLSVLLGKWWTAFFPGLFIMITVLCLNILSEGITDAMVAAPASAAVAQVDKDTDREADKLLLDPRRAYAEQAESLQARLDDLESVEGKRTDRFEAHLEKTPLLEVNDLCIKFERHGDVNVVDHVSFKVRPGETMGLVGESGCGKSITALTIMGLIDPKAQITGEILYQGENLLEKSAEERRALLGHEMAMIYQDALSSLNPAMLIKAQMKQLTSRGGTRSAEELLELVGLDPKRTLESYPHELSGGQRQRVLIAMALTRDPKLIIADEPTTALDVTVQKQVIALLNELREKLGFAMIFVSHDLALVAEVAHHITVMYAGQVIEQAPTKELLTHPTHEYTRGLLGAVLSIESGSGRLHQVPGTVPSPRDFPVGDRFAPRSSHPDYGLDIRPVLTEVGPEHVYAALPPRDEADGFAQEMNGQEETR</sequence>
<evidence type="ECO:0000256" key="7">
    <source>
        <dbReference type="ARBA" id="ARBA00022692"/>
    </source>
</evidence>
<keyword evidence="6" id="KW-0997">Cell inner membrane</keyword>
<feature type="transmembrane region" description="Helical" evidence="13">
    <location>
        <begin position="151"/>
        <end position="170"/>
    </location>
</feature>
<feature type="transmembrane region" description="Helical" evidence="13">
    <location>
        <begin position="267"/>
        <end position="287"/>
    </location>
</feature>
<dbReference type="GO" id="GO:0055085">
    <property type="term" value="P:transmembrane transport"/>
    <property type="evidence" value="ECO:0007669"/>
    <property type="project" value="InterPro"/>
</dbReference>
<dbReference type="PANTHER" id="PTHR43297">
    <property type="entry name" value="OLIGOPEPTIDE TRANSPORT ATP-BINDING PROTEIN APPD"/>
    <property type="match status" value="1"/>
</dbReference>
<dbReference type="Gene3D" id="1.10.3720.10">
    <property type="entry name" value="MetI-like"/>
    <property type="match status" value="1"/>
</dbReference>
<evidence type="ECO:0000313" key="17">
    <source>
        <dbReference type="EMBL" id="QGS11643.1"/>
    </source>
</evidence>
<dbReference type="EMBL" id="CP046315">
    <property type="protein sequence ID" value="QGS11643.1"/>
    <property type="molecule type" value="Genomic_DNA"/>
</dbReference>
<dbReference type="InterPro" id="IPR027417">
    <property type="entry name" value="P-loop_NTPase"/>
</dbReference>
<dbReference type="Pfam" id="PF08352">
    <property type="entry name" value="oligo_HPY"/>
    <property type="match status" value="1"/>
</dbReference>
<feature type="domain" description="ABC transporter" evidence="15">
    <location>
        <begin position="361"/>
        <end position="601"/>
    </location>
</feature>
<protein>
    <submittedName>
        <fullName evidence="17">ATP-binding cassette domain-containing protein</fullName>
    </submittedName>
</protein>
<dbReference type="GO" id="GO:0005886">
    <property type="term" value="C:plasma membrane"/>
    <property type="evidence" value="ECO:0007669"/>
    <property type="project" value="UniProtKB-SubCell"/>
</dbReference>
<keyword evidence="8" id="KW-0547">Nucleotide-binding</keyword>
<name>A0A857ACA7_9ACTO</name>
<dbReference type="Gene3D" id="3.40.50.300">
    <property type="entry name" value="P-loop containing nucleotide triphosphate hydrolases"/>
    <property type="match status" value="1"/>
</dbReference>
<feature type="transmembrane region" description="Helical" evidence="13">
    <location>
        <begin position="216"/>
        <end position="237"/>
    </location>
</feature>
<keyword evidence="9 17" id="KW-0067">ATP-binding</keyword>
<dbReference type="InterPro" id="IPR017871">
    <property type="entry name" value="ABC_transporter-like_CS"/>
</dbReference>
<evidence type="ECO:0000256" key="6">
    <source>
        <dbReference type="ARBA" id="ARBA00022519"/>
    </source>
</evidence>
<dbReference type="InterPro" id="IPR035906">
    <property type="entry name" value="MetI-like_sf"/>
</dbReference>
<comment type="similarity">
    <text evidence="3">Belongs to the ABC transporter superfamily.</text>
</comment>
<evidence type="ECO:0000256" key="1">
    <source>
        <dbReference type="ARBA" id="ARBA00004141"/>
    </source>
</evidence>
<evidence type="ECO:0000259" key="16">
    <source>
        <dbReference type="PROSITE" id="PS50928"/>
    </source>
</evidence>
<comment type="subcellular location">
    <subcellularLocation>
        <location evidence="13">Cell membrane</location>
        <topology evidence="13">Multi-pass membrane protein</topology>
    </subcellularLocation>
    <subcellularLocation>
        <location evidence="2">Cell membrane</location>
        <topology evidence="2">Peripheral membrane protein</topology>
    </subcellularLocation>
    <subcellularLocation>
        <location evidence="1">Membrane</location>
        <topology evidence="1">Multi-pass membrane protein</topology>
    </subcellularLocation>
</comment>
<keyword evidence="4 13" id="KW-0813">Transport</keyword>
<dbReference type="PANTHER" id="PTHR43297:SF14">
    <property type="entry name" value="ATPASE AAA-TYPE CORE DOMAIN-CONTAINING PROTEIN"/>
    <property type="match status" value="1"/>
</dbReference>
<keyword evidence="7 13" id="KW-0812">Transmembrane</keyword>
<dbReference type="SUPFAM" id="SSF52540">
    <property type="entry name" value="P-loop containing nucleoside triphosphate hydrolases"/>
    <property type="match status" value="1"/>
</dbReference>
<keyword evidence="11 13" id="KW-1133">Transmembrane helix</keyword>
<accession>A0A857ACA7</accession>
<evidence type="ECO:0000256" key="14">
    <source>
        <dbReference type="SAM" id="MobiDB-lite"/>
    </source>
</evidence>
<evidence type="ECO:0000256" key="13">
    <source>
        <dbReference type="RuleBase" id="RU363032"/>
    </source>
</evidence>